<evidence type="ECO:0000256" key="2">
    <source>
        <dbReference type="SAM" id="Phobius"/>
    </source>
</evidence>
<dbReference type="AlphaFoldDB" id="A0A1N6ICV9"/>
<evidence type="ECO:0000313" key="4">
    <source>
        <dbReference type="EMBL" id="SIO29874.1"/>
    </source>
</evidence>
<feature type="transmembrane region" description="Helical" evidence="2">
    <location>
        <begin position="12"/>
        <end position="38"/>
    </location>
</feature>
<dbReference type="OrthoDB" id="4446543at2"/>
<dbReference type="InterPro" id="IPR032869">
    <property type="entry name" value="WHH_dom_containing"/>
</dbReference>
<feature type="compositionally biased region" description="Gly residues" evidence="1">
    <location>
        <begin position="408"/>
        <end position="419"/>
    </location>
</feature>
<keyword evidence="2" id="KW-1133">Transmembrane helix</keyword>
<dbReference type="Pfam" id="PF25799">
    <property type="entry name" value="prePAAR_I"/>
    <property type="match status" value="1"/>
</dbReference>
<dbReference type="EMBL" id="FSRL01000002">
    <property type="protein sequence ID" value="SIO29874.1"/>
    <property type="molecule type" value="Genomic_DNA"/>
</dbReference>
<organism evidence="4 5">
    <name type="scientific">Vannielia litorea</name>
    <dbReference type="NCBI Taxonomy" id="1217970"/>
    <lineage>
        <taxon>Bacteria</taxon>
        <taxon>Pseudomonadati</taxon>
        <taxon>Pseudomonadota</taxon>
        <taxon>Alphaproteobacteria</taxon>
        <taxon>Rhodobacterales</taxon>
        <taxon>Paracoccaceae</taxon>
        <taxon>Vannielia</taxon>
    </lineage>
</organism>
<feature type="region of interest" description="Disordered" evidence="1">
    <location>
        <begin position="395"/>
        <end position="419"/>
    </location>
</feature>
<feature type="region of interest" description="Disordered" evidence="1">
    <location>
        <begin position="353"/>
        <end position="374"/>
    </location>
</feature>
<dbReference type="STRING" id="1217970.SAMN05444002_3716"/>
<feature type="transmembrane region" description="Helical" evidence="2">
    <location>
        <begin position="44"/>
        <end position="64"/>
    </location>
</feature>
<dbReference type="RefSeq" id="WP_074257879.1">
    <property type="nucleotide sequence ID" value="NZ_FSRL01000002.1"/>
</dbReference>
<dbReference type="Pfam" id="PF14414">
    <property type="entry name" value="WHH"/>
    <property type="match status" value="1"/>
</dbReference>
<feature type="domain" description="Double-stranded DNA deaminase toxin A prePAAR motif" evidence="3">
    <location>
        <begin position="6"/>
        <end position="55"/>
    </location>
</feature>
<gene>
    <name evidence="4" type="ORF">SAMN05444002_3716</name>
</gene>
<protein>
    <submittedName>
        <fullName evidence="4">Zn-binding Pro-Ala-Ala-Arg (PAAR) domain-containing protein, incolved in TypeVI secretion</fullName>
    </submittedName>
</protein>
<evidence type="ECO:0000259" key="3">
    <source>
        <dbReference type="Pfam" id="PF25799"/>
    </source>
</evidence>
<sequence length="419" mass="42492">MSEKPAARLGDPVAHTMALPGALIGLGIGLLAGAAIIATGGLGAIAIGGALAVAGGSGLAGQYIGESKMGPATGAIAMGSPNVLINMRPASATVLGLASCSMEGGIPQAQATGAETVLINMMPAGRVDEKIVCSALITAGSPNVMIGGPSVQVLPMKPEVPVWLSTGMKVMAIGGLLIATGGSIAAYGLGPTLAYTALGFGGGHLGALGGRALGEHLGLGETWTRTFEVLGGFAGGAAAVRGGQWFNRNYQVRVDPNRLGMNGGNLRITPRPGANFQKPTTGAWRNAPNTRKWLDRGGTIHQNRDGSVTYTNRQGQAVTYDNRGYPDFSPHRVDSTTLPGGFQSRSADFRAANNQTGRGQYGDRSPPGQTWHHHEDGVTMELLPRALHRQFTHAGGISNTHGTLANGGASGGGGSGGGP</sequence>
<evidence type="ECO:0000256" key="1">
    <source>
        <dbReference type="SAM" id="MobiDB-lite"/>
    </source>
</evidence>
<evidence type="ECO:0000313" key="5">
    <source>
        <dbReference type="Proteomes" id="UP000184932"/>
    </source>
</evidence>
<dbReference type="CDD" id="cd14742">
    <property type="entry name" value="PAAR_RHS"/>
    <property type="match status" value="1"/>
</dbReference>
<keyword evidence="5" id="KW-1185">Reference proteome</keyword>
<proteinExistence type="predicted"/>
<accession>A0A1N6ICV9</accession>
<reference evidence="5" key="1">
    <citation type="submission" date="2016-11" db="EMBL/GenBank/DDBJ databases">
        <authorList>
            <person name="Varghese N."/>
            <person name="Submissions S."/>
        </authorList>
    </citation>
    <scope>NUCLEOTIDE SEQUENCE [LARGE SCALE GENOMIC DNA]</scope>
    <source>
        <strain evidence="5">DSM 29440</strain>
    </source>
</reference>
<dbReference type="Gene3D" id="2.60.200.60">
    <property type="match status" value="1"/>
</dbReference>
<dbReference type="Proteomes" id="UP000184932">
    <property type="component" value="Unassembled WGS sequence"/>
</dbReference>
<keyword evidence="2" id="KW-0472">Membrane</keyword>
<name>A0A1N6ICV9_9RHOB</name>
<keyword evidence="2" id="KW-0812">Transmembrane</keyword>
<dbReference type="InterPro" id="IPR057925">
    <property type="entry name" value="prePAAR_DddA"/>
</dbReference>